<feature type="binding site" evidence="5">
    <location>
        <position position="431"/>
    </location>
    <ligand>
        <name>Mn(2+)</name>
        <dbReference type="ChEBI" id="CHEBI:29035"/>
    </ligand>
</feature>
<dbReference type="GO" id="GO:0008652">
    <property type="term" value="P:amino acid biosynthetic process"/>
    <property type="evidence" value="ECO:0007669"/>
    <property type="project" value="UniProtKB-KW"/>
</dbReference>
<comment type="cofactor">
    <cofactor evidence="5">
        <name>Mn(2+)</name>
        <dbReference type="ChEBI" id="CHEBI:29035"/>
    </cofactor>
    <cofactor evidence="5">
        <name>Co(2+)</name>
        <dbReference type="ChEBI" id="CHEBI:48828"/>
    </cofactor>
    <cofactor evidence="5">
        <name>Cd(2+)</name>
        <dbReference type="ChEBI" id="CHEBI:48775"/>
    </cofactor>
    <text evidence="5">Binds 1 divalent cation per subunit. The enzyme is active with manganese, cobalt or cadmium ions.</text>
</comment>
<proteinExistence type="inferred from homology"/>
<dbReference type="PANTHER" id="PTHR21337">
    <property type="entry name" value="PHOSPHO-2-DEHYDRO-3-DEOXYHEPTONATE ALDOLASE 1, 2"/>
    <property type="match status" value="1"/>
</dbReference>
<dbReference type="Proteomes" id="UP000800093">
    <property type="component" value="Unassembled WGS sequence"/>
</dbReference>
<comment type="similarity">
    <text evidence="2 6">Belongs to the class-II DAHP synthase family.</text>
</comment>
<keyword evidence="3 6" id="KW-0808">Transferase</keyword>
<evidence type="ECO:0000256" key="1">
    <source>
        <dbReference type="ARBA" id="ARBA00004688"/>
    </source>
</evidence>
<dbReference type="PANTHER" id="PTHR21337:SF0">
    <property type="entry name" value="PHOSPHO-2-DEHYDRO-3-DEOXYHEPTONATE ALDOLASE"/>
    <property type="match status" value="1"/>
</dbReference>
<evidence type="ECO:0000313" key="8">
    <source>
        <dbReference type="Proteomes" id="UP000800093"/>
    </source>
</evidence>
<feature type="binding site" evidence="5">
    <location>
        <position position="327"/>
    </location>
    <ligand>
        <name>phosphoenolpyruvate</name>
        <dbReference type="ChEBI" id="CHEBI:58702"/>
    </ligand>
</feature>
<feature type="binding site" evidence="5">
    <location>
        <position position="109"/>
    </location>
    <ligand>
        <name>phosphoenolpyruvate</name>
        <dbReference type="ChEBI" id="CHEBI:58702"/>
    </ligand>
</feature>
<keyword evidence="5" id="KW-0464">Manganese</keyword>
<feature type="binding site" evidence="5">
    <location>
        <position position="401"/>
    </location>
    <ligand>
        <name>Mn(2+)</name>
        <dbReference type="ChEBI" id="CHEBI:29035"/>
    </ligand>
</feature>
<evidence type="ECO:0000256" key="4">
    <source>
        <dbReference type="ARBA" id="ARBA00047508"/>
    </source>
</evidence>
<dbReference type="OrthoDB" id="2338at2759"/>
<dbReference type="Pfam" id="PF01474">
    <property type="entry name" value="DAHP_synth_2"/>
    <property type="match status" value="2"/>
</dbReference>
<evidence type="ECO:0000256" key="2">
    <source>
        <dbReference type="ARBA" id="ARBA00008911"/>
    </source>
</evidence>
<gene>
    <name evidence="7" type="ORF">CC78DRAFT_325900</name>
</gene>
<feature type="binding site" evidence="5">
    <location>
        <position position="359"/>
    </location>
    <ligand>
        <name>Mn(2+)</name>
        <dbReference type="ChEBI" id="CHEBI:29035"/>
    </ligand>
</feature>
<dbReference type="GO" id="GO:0009073">
    <property type="term" value="P:aromatic amino acid family biosynthetic process"/>
    <property type="evidence" value="ECO:0007669"/>
    <property type="project" value="UniProtKB-KW"/>
</dbReference>
<keyword evidence="5" id="KW-0170">Cobalt</keyword>
<protein>
    <recommendedName>
        <fullName evidence="6">Phospho-2-dehydro-3-deoxyheptonate aldolase</fullName>
        <ecNumber evidence="6">2.5.1.54</ecNumber>
    </recommendedName>
</protein>
<name>A0A9P4MY39_9PLEO</name>
<evidence type="ECO:0000256" key="3">
    <source>
        <dbReference type="ARBA" id="ARBA00022679"/>
    </source>
</evidence>
<feature type="binding site" evidence="5">
    <location>
        <position position="70"/>
    </location>
    <ligand>
        <name>Mn(2+)</name>
        <dbReference type="ChEBI" id="CHEBI:29035"/>
    </ligand>
</feature>
<organism evidence="7 8">
    <name type="scientific">Lojkania enalia</name>
    <dbReference type="NCBI Taxonomy" id="147567"/>
    <lineage>
        <taxon>Eukaryota</taxon>
        <taxon>Fungi</taxon>
        <taxon>Dikarya</taxon>
        <taxon>Ascomycota</taxon>
        <taxon>Pezizomycotina</taxon>
        <taxon>Dothideomycetes</taxon>
        <taxon>Pleosporomycetidae</taxon>
        <taxon>Pleosporales</taxon>
        <taxon>Pleosporales incertae sedis</taxon>
        <taxon>Lojkania</taxon>
    </lineage>
</organism>
<dbReference type="EMBL" id="ML986645">
    <property type="protein sequence ID" value="KAF2262035.1"/>
    <property type="molecule type" value="Genomic_DNA"/>
</dbReference>
<comment type="pathway">
    <text evidence="1 6">Metabolic intermediate biosynthesis; chorismate biosynthesis; chorismate from D-erythrose 4-phosphate and phosphoenolpyruvate: step 1/7.</text>
</comment>
<sequence>MAQEMWSPSSWQSKPNPYPITYEDQALAHEVLDKISRLPALVTEAEVSILKSALREVALGKAIIWQGGDCAELFEYCNEETVLGRIKMLSQMGQQFTQQTNIPSLLIGRIAGQYGKPRNSLTEILNGVEVPKFYGDNINDSNPLKREPNPLRLTEAYFYSSATLNRIRAALSAQPPPSIQGTGFGQDRVQDEDGLSPSSLWCQFVQSPPGISSTPPIFTSHEALYLQYEQAMTRPWGPEVNGTMHSRRGEKVASSSKPGRWYNSSAHFVWIGDKTRQLDGAHVEYFRALENPIGVKLGPSVKSNELIRLLDILDPQKETGKVTLITRLGSDRVYDILGNLIDSVQRSGHCVVWQCDPMHGNTRTSESGIRTRDMLRIFNEIRTSLEIHRQHGSWLGGIHLEMTPDDVVECTGGIEGWVDADLGPAYKTKCDPRLNESQSMEIVHAVAKLFRKSDEPYFRSKL</sequence>
<dbReference type="AlphaFoldDB" id="A0A9P4MY39"/>
<dbReference type="SUPFAM" id="SSF51569">
    <property type="entry name" value="Aldolase"/>
    <property type="match status" value="1"/>
</dbReference>
<keyword evidence="5" id="KW-0104">Cadmium</keyword>
<evidence type="ECO:0000256" key="6">
    <source>
        <dbReference type="RuleBase" id="RU363071"/>
    </source>
</evidence>
<dbReference type="Gene3D" id="3.20.20.70">
    <property type="entry name" value="Aldolase class I"/>
    <property type="match status" value="1"/>
</dbReference>
<dbReference type="InterPro" id="IPR013785">
    <property type="entry name" value="Aldolase_TIM"/>
</dbReference>
<feature type="binding site" evidence="5">
    <location>
        <position position="296"/>
    </location>
    <ligand>
        <name>phosphoenolpyruvate</name>
        <dbReference type="ChEBI" id="CHEBI:58702"/>
    </ligand>
</feature>
<accession>A0A9P4MY39</accession>
<keyword evidence="6" id="KW-0028">Amino-acid biosynthesis</keyword>
<evidence type="ECO:0000313" key="7">
    <source>
        <dbReference type="EMBL" id="KAF2262035.1"/>
    </source>
</evidence>
<evidence type="ECO:0000256" key="5">
    <source>
        <dbReference type="PIRSR" id="PIRSR602480-1"/>
    </source>
</evidence>
<keyword evidence="6" id="KW-0057">Aromatic amino acid biosynthesis</keyword>
<comment type="caution">
    <text evidence="7">The sequence shown here is derived from an EMBL/GenBank/DDBJ whole genome shotgun (WGS) entry which is preliminary data.</text>
</comment>
<reference evidence="8" key="1">
    <citation type="journal article" date="2020" name="Stud. Mycol.">
        <title>101 Dothideomycetes genomes: A test case for predicting lifestyles and emergence of pathogens.</title>
        <authorList>
            <person name="Haridas S."/>
            <person name="Albert R."/>
            <person name="Binder M."/>
            <person name="Bloem J."/>
            <person name="LaButti K."/>
            <person name="Salamov A."/>
            <person name="Andreopoulos B."/>
            <person name="Baker S."/>
            <person name="Barry K."/>
            <person name="Bills G."/>
            <person name="Bluhm B."/>
            <person name="Cannon C."/>
            <person name="Castanera R."/>
            <person name="Culley D."/>
            <person name="Daum C."/>
            <person name="Ezra D."/>
            <person name="Gonzalez J."/>
            <person name="Henrissat B."/>
            <person name="Kuo A."/>
            <person name="Liang C."/>
            <person name="Lipzen A."/>
            <person name="Lutzoni F."/>
            <person name="Magnuson J."/>
            <person name="Mondo S."/>
            <person name="Nolan M."/>
            <person name="Ohm R."/>
            <person name="Pangilinan J."/>
            <person name="Park H.-J."/>
            <person name="Ramirez L."/>
            <person name="Alfaro M."/>
            <person name="Sun H."/>
            <person name="Tritt A."/>
            <person name="Yoshinaga Y."/>
            <person name="Zwiers L.-H."/>
            <person name="Turgeon B."/>
            <person name="Goodwin S."/>
            <person name="Spatafora J."/>
            <person name="Crous P."/>
            <person name="Grigoriev I."/>
        </authorList>
    </citation>
    <scope>NUCLEOTIDE SEQUENCE [LARGE SCALE GENOMIC DNA]</scope>
    <source>
        <strain evidence="8">CBS 304.66</strain>
    </source>
</reference>
<dbReference type="GO" id="GO:0003849">
    <property type="term" value="F:3-deoxy-7-phosphoheptulonate synthase activity"/>
    <property type="evidence" value="ECO:0007669"/>
    <property type="project" value="UniProtKB-EC"/>
</dbReference>
<comment type="catalytic activity">
    <reaction evidence="4 6">
        <text>D-erythrose 4-phosphate + phosphoenolpyruvate + H2O = 7-phospho-2-dehydro-3-deoxy-D-arabino-heptonate + phosphate</text>
        <dbReference type="Rhea" id="RHEA:14717"/>
        <dbReference type="ChEBI" id="CHEBI:15377"/>
        <dbReference type="ChEBI" id="CHEBI:16897"/>
        <dbReference type="ChEBI" id="CHEBI:43474"/>
        <dbReference type="ChEBI" id="CHEBI:58394"/>
        <dbReference type="ChEBI" id="CHEBI:58702"/>
        <dbReference type="EC" id="2.5.1.54"/>
    </reaction>
</comment>
<keyword evidence="8" id="KW-1185">Reference proteome</keyword>
<dbReference type="EC" id="2.5.1.54" evidence="6"/>
<dbReference type="InterPro" id="IPR002480">
    <property type="entry name" value="DAHP_synth_2"/>
</dbReference>